<protein>
    <submittedName>
        <fullName evidence="2">NmrA-like family protein</fullName>
    </submittedName>
</protein>
<dbReference type="AlphaFoldDB" id="V5FP17"/>
<dbReference type="Pfam" id="PF05368">
    <property type="entry name" value="NmrA"/>
    <property type="match status" value="1"/>
</dbReference>
<dbReference type="Gene3D" id="3.40.50.720">
    <property type="entry name" value="NAD(P)-binding Rossmann-like Domain"/>
    <property type="match status" value="1"/>
</dbReference>
<dbReference type="eggNOG" id="ENOG502S5T1">
    <property type="taxonomic scope" value="Eukaryota"/>
</dbReference>
<dbReference type="SUPFAM" id="SSF51735">
    <property type="entry name" value="NAD(P)-binding Rossmann-fold domains"/>
    <property type="match status" value="1"/>
</dbReference>
<evidence type="ECO:0000313" key="3">
    <source>
        <dbReference type="Proteomes" id="UP000018001"/>
    </source>
</evidence>
<dbReference type="InterPro" id="IPR052718">
    <property type="entry name" value="NmrA-type_oxidoreductase"/>
</dbReference>
<dbReference type="EMBL" id="BAUL01000064">
    <property type="protein sequence ID" value="GAD93698.1"/>
    <property type="molecule type" value="Genomic_DNA"/>
</dbReference>
<evidence type="ECO:0000313" key="2">
    <source>
        <dbReference type="EMBL" id="GAD93698.1"/>
    </source>
</evidence>
<proteinExistence type="predicted"/>
<dbReference type="OrthoDB" id="419598at2759"/>
<keyword evidence="3" id="KW-1185">Reference proteome</keyword>
<dbReference type="CDD" id="cd05269">
    <property type="entry name" value="TMR_SDR_a"/>
    <property type="match status" value="1"/>
</dbReference>
<dbReference type="InterPro" id="IPR008030">
    <property type="entry name" value="NmrA-like"/>
</dbReference>
<gene>
    <name evidence="2" type="ORF">PVAR5_2312</name>
</gene>
<evidence type="ECO:0000259" key="1">
    <source>
        <dbReference type="Pfam" id="PF05368"/>
    </source>
</evidence>
<dbReference type="HOGENOM" id="CLU_007383_10_4_1"/>
<dbReference type="PANTHER" id="PTHR47129:SF1">
    <property type="entry name" value="NMRA-LIKE DOMAIN-CONTAINING PROTEIN"/>
    <property type="match status" value="1"/>
</dbReference>
<comment type="caution">
    <text evidence="2">The sequence shown here is derived from an EMBL/GenBank/DDBJ whole genome shotgun (WGS) entry which is preliminary data.</text>
</comment>
<dbReference type="Gene3D" id="3.90.25.10">
    <property type="entry name" value="UDP-galactose 4-epimerase, domain 1"/>
    <property type="match status" value="1"/>
</dbReference>
<dbReference type="InParanoid" id="V5FP17"/>
<dbReference type="InterPro" id="IPR036291">
    <property type="entry name" value="NAD(P)-bd_dom_sf"/>
</dbReference>
<dbReference type="PANTHER" id="PTHR47129">
    <property type="entry name" value="QUINONE OXIDOREDUCTASE 2"/>
    <property type="match status" value="1"/>
</dbReference>
<organism evidence="2 3">
    <name type="scientific">Byssochlamys spectabilis (strain No. 5 / NBRC 109023)</name>
    <name type="common">Paecilomyces variotii</name>
    <dbReference type="NCBI Taxonomy" id="1356009"/>
    <lineage>
        <taxon>Eukaryota</taxon>
        <taxon>Fungi</taxon>
        <taxon>Dikarya</taxon>
        <taxon>Ascomycota</taxon>
        <taxon>Pezizomycotina</taxon>
        <taxon>Eurotiomycetes</taxon>
        <taxon>Eurotiomycetidae</taxon>
        <taxon>Eurotiales</taxon>
        <taxon>Thermoascaceae</taxon>
        <taxon>Paecilomyces</taxon>
    </lineage>
</organism>
<reference evidence="3" key="1">
    <citation type="journal article" date="2014" name="Genome Announc.">
        <title>Draft genome sequence of the formaldehyde-resistant fungus Byssochlamys spectabilis No. 5 (anamorph Paecilomyces variotii No. 5) (NBRC109023).</title>
        <authorList>
            <person name="Oka T."/>
            <person name="Ekino K."/>
            <person name="Fukuda K."/>
            <person name="Nomura Y."/>
        </authorList>
    </citation>
    <scope>NUCLEOTIDE SEQUENCE [LARGE SCALE GENOMIC DNA]</scope>
    <source>
        <strain evidence="3">No. 5 / NBRC 109023</strain>
    </source>
</reference>
<sequence>MTLKYLITGATGGLGAEVLNHFISNVPTSQFAVASSTESNRKQFEDRGIAFRVLNYDDKESLSRSLTGVENLLFVSSNTFDNERRAKQHQNVVEAAKRAGVGHVWYTSLAFGGLKSNSKASIQLAHLATEQLLEKSGITYTSIREGIYAEAFPIFLGWYPDTRTVYLPFEGRAAYTSRIELGEATARLMIRGGYEKQTVLLTAQEVVSFQDIVDVINETTGRNVELKFVSPDEYVRILAEIDQGGKPAAFFKSVVSWYEALRDGDGETKDALMADVLGREPKGAKEVIRELLSQDLDYTWHQNYLNRERNPATVEK</sequence>
<accession>V5FP17</accession>
<dbReference type="Proteomes" id="UP000018001">
    <property type="component" value="Unassembled WGS sequence"/>
</dbReference>
<feature type="domain" description="NmrA-like" evidence="1">
    <location>
        <begin position="5"/>
        <end position="241"/>
    </location>
</feature>
<name>V5FP17_BYSSN</name>